<dbReference type="InterPro" id="IPR007612">
    <property type="entry name" value="LOR"/>
</dbReference>
<dbReference type="InterPro" id="IPR025659">
    <property type="entry name" value="Tubby-like_C"/>
</dbReference>
<accession>A0A1J3JRC9</accession>
<evidence type="ECO:0000256" key="1">
    <source>
        <dbReference type="ARBA" id="ARBA00005437"/>
    </source>
</evidence>
<dbReference type="PANTHER" id="PTHR31087:SF81">
    <property type="entry name" value="LURP-ONE-LIKE PROTEIN-RELATED"/>
    <property type="match status" value="1"/>
</dbReference>
<evidence type="ECO:0000313" key="2">
    <source>
        <dbReference type="EMBL" id="JAU65947.1"/>
    </source>
</evidence>
<reference evidence="3" key="1">
    <citation type="submission" date="2016-07" db="EMBL/GenBank/DDBJ databases">
        <title>De novo transcriptome assembly of four accessions of the metal hyperaccumulator plant Noccaea caerulescens.</title>
        <authorList>
            <person name="Blande D."/>
            <person name="Halimaa P."/>
            <person name="Tervahauta A.I."/>
            <person name="Aarts M.G."/>
            <person name="Karenlampi S.O."/>
        </authorList>
    </citation>
    <scope>NUCLEOTIDE SEQUENCE</scope>
</reference>
<gene>
    <name evidence="2" type="ORF">LE_TR17341_c0_g1_i1_g.56141</name>
    <name evidence="3" type="ORF">MP_TR14788_c0_g1_i1_g.42489</name>
</gene>
<comment type="similarity">
    <text evidence="1">Belongs to the LOR family.</text>
</comment>
<organism evidence="3">
    <name type="scientific">Noccaea caerulescens</name>
    <name type="common">Alpine penny-cress</name>
    <name type="synonym">Thlaspi caerulescens</name>
    <dbReference type="NCBI Taxonomy" id="107243"/>
    <lineage>
        <taxon>Eukaryota</taxon>
        <taxon>Viridiplantae</taxon>
        <taxon>Streptophyta</taxon>
        <taxon>Embryophyta</taxon>
        <taxon>Tracheophyta</taxon>
        <taxon>Spermatophyta</taxon>
        <taxon>Magnoliopsida</taxon>
        <taxon>eudicotyledons</taxon>
        <taxon>Gunneridae</taxon>
        <taxon>Pentapetalae</taxon>
        <taxon>rosids</taxon>
        <taxon>malvids</taxon>
        <taxon>Brassicales</taxon>
        <taxon>Brassicaceae</taxon>
        <taxon>Coluteocarpeae</taxon>
        <taxon>Noccaea</taxon>
    </lineage>
</organism>
<dbReference type="PANTHER" id="PTHR31087">
    <property type="match status" value="1"/>
</dbReference>
<name>A0A1J3JRC9_NOCCA</name>
<dbReference type="Pfam" id="PF04525">
    <property type="entry name" value="LOR"/>
    <property type="match status" value="1"/>
</dbReference>
<evidence type="ECO:0000313" key="3">
    <source>
        <dbReference type="EMBL" id="JAU94692.1"/>
    </source>
</evidence>
<dbReference type="Gene3D" id="2.40.160.200">
    <property type="entry name" value="LURP1-related"/>
    <property type="match status" value="1"/>
</dbReference>
<protein>
    <submittedName>
        <fullName evidence="3">Protein LURP-one-related 3</fullName>
    </submittedName>
</protein>
<dbReference type="InterPro" id="IPR038595">
    <property type="entry name" value="LOR_sf"/>
</dbReference>
<dbReference type="EMBL" id="GEVL01011394">
    <property type="protein sequence ID" value="JAU65947.1"/>
    <property type="molecule type" value="Transcribed_RNA"/>
</dbReference>
<dbReference type="AlphaFoldDB" id="A0A1J3JRC9"/>
<proteinExistence type="inferred from homology"/>
<dbReference type="SUPFAM" id="SSF54518">
    <property type="entry name" value="Tubby C-terminal domain-like"/>
    <property type="match status" value="1"/>
</dbReference>
<sequence length="227" mass="25667">MQLYCNDLTIETRVSNSLIFPAKIMVKIHPDQALIPRVSVAEEDKSSLYLTTEKESFTIWMRSLVFHTKGCTVFDSKGNLIYRVDNYNSNSCSEAYLMDLYGEVLFTLRQKKSGIFKSWEGYNSSGTRFQLRKSFKISPKCSSSSYKVVMGSGSDDKQSCYKIVNRRSMFAIEDGSGRLMAEVKKKQSGINGLELGDDVLTMMVEPQVDHSFIMGIVVAYSLLKCKL</sequence>
<dbReference type="EMBL" id="GEVM01011246">
    <property type="protein sequence ID" value="JAU94692.1"/>
    <property type="molecule type" value="Transcribed_RNA"/>
</dbReference>